<dbReference type="STRING" id="745531.A0A0C3S3P8"/>
<accession>A0A0C3S3P8</accession>
<reference evidence="2 3" key="1">
    <citation type="journal article" date="2014" name="PLoS Genet.">
        <title>Analysis of the Phlebiopsis gigantea genome, transcriptome and secretome provides insight into its pioneer colonization strategies of wood.</title>
        <authorList>
            <person name="Hori C."/>
            <person name="Ishida T."/>
            <person name="Igarashi K."/>
            <person name="Samejima M."/>
            <person name="Suzuki H."/>
            <person name="Master E."/>
            <person name="Ferreira P."/>
            <person name="Ruiz-Duenas F.J."/>
            <person name="Held B."/>
            <person name="Canessa P."/>
            <person name="Larrondo L.F."/>
            <person name="Schmoll M."/>
            <person name="Druzhinina I.S."/>
            <person name="Kubicek C.P."/>
            <person name="Gaskell J.A."/>
            <person name="Kersten P."/>
            <person name="St John F."/>
            <person name="Glasner J."/>
            <person name="Sabat G."/>
            <person name="Splinter BonDurant S."/>
            <person name="Syed K."/>
            <person name="Yadav J."/>
            <person name="Mgbeahuruike A.C."/>
            <person name="Kovalchuk A."/>
            <person name="Asiegbu F.O."/>
            <person name="Lackner G."/>
            <person name="Hoffmeister D."/>
            <person name="Rencoret J."/>
            <person name="Gutierrez A."/>
            <person name="Sun H."/>
            <person name="Lindquist E."/>
            <person name="Barry K."/>
            <person name="Riley R."/>
            <person name="Grigoriev I.V."/>
            <person name="Henrissat B."/>
            <person name="Kues U."/>
            <person name="Berka R.M."/>
            <person name="Martinez A.T."/>
            <person name="Covert S.F."/>
            <person name="Blanchette R.A."/>
            <person name="Cullen D."/>
        </authorList>
    </citation>
    <scope>NUCLEOTIDE SEQUENCE [LARGE SCALE GENOMIC DNA]</scope>
    <source>
        <strain evidence="2 3">11061_1 CR5-6</strain>
    </source>
</reference>
<evidence type="ECO:0000313" key="3">
    <source>
        <dbReference type="Proteomes" id="UP000053257"/>
    </source>
</evidence>
<dbReference type="PANTHER" id="PTHR47938:SF35">
    <property type="entry name" value="PENTATRICOPEPTIDE REPEAT-CONTAINING PROTEIN 4, MITOCHONDRIAL-RELATED"/>
    <property type="match status" value="1"/>
</dbReference>
<protein>
    <recommendedName>
        <fullName evidence="4">Pentacotripeptide-repeat region of PRORP domain-containing protein</fullName>
    </recommendedName>
</protein>
<dbReference type="GO" id="GO:0003729">
    <property type="term" value="F:mRNA binding"/>
    <property type="evidence" value="ECO:0007669"/>
    <property type="project" value="TreeGrafter"/>
</dbReference>
<gene>
    <name evidence="2" type="ORF">PHLGIDRAFT_95901</name>
</gene>
<dbReference type="Proteomes" id="UP000053257">
    <property type="component" value="Unassembled WGS sequence"/>
</dbReference>
<feature type="region of interest" description="Disordered" evidence="1">
    <location>
        <begin position="293"/>
        <end position="316"/>
    </location>
</feature>
<dbReference type="EMBL" id="KN840668">
    <property type="protein sequence ID" value="KIP02535.1"/>
    <property type="molecule type" value="Genomic_DNA"/>
</dbReference>
<dbReference type="InterPro" id="IPR011990">
    <property type="entry name" value="TPR-like_helical_dom_sf"/>
</dbReference>
<organism evidence="2 3">
    <name type="scientific">Phlebiopsis gigantea (strain 11061_1 CR5-6)</name>
    <name type="common">White-rot fungus</name>
    <name type="synonym">Peniophora gigantea</name>
    <dbReference type="NCBI Taxonomy" id="745531"/>
    <lineage>
        <taxon>Eukaryota</taxon>
        <taxon>Fungi</taxon>
        <taxon>Dikarya</taxon>
        <taxon>Basidiomycota</taxon>
        <taxon>Agaricomycotina</taxon>
        <taxon>Agaricomycetes</taxon>
        <taxon>Polyporales</taxon>
        <taxon>Phanerochaetaceae</taxon>
        <taxon>Phlebiopsis</taxon>
    </lineage>
</organism>
<dbReference type="GO" id="GO:0005739">
    <property type="term" value="C:mitochondrion"/>
    <property type="evidence" value="ECO:0007669"/>
    <property type="project" value="TreeGrafter"/>
</dbReference>
<dbReference type="AlphaFoldDB" id="A0A0C3S3P8"/>
<dbReference type="GO" id="GO:0140053">
    <property type="term" value="P:mitochondrial gene expression"/>
    <property type="evidence" value="ECO:0007669"/>
    <property type="project" value="TreeGrafter"/>
</dbReference>
<name>A0A0C3S3P8_PHLG1</name>
<evidence type="ECO:0000313" key="2">
    <source>
        <dbReference type="EMBL" id="KIP02535.1"/>
    </source>
</evidence>
<evidence type="ECO:0000256" key="1">
    <source>
        <dbReference type="SAM" id="MobiDB-lite"/>
    </source>
</evidence>
<evidence type="ECO:0008006" key="4">
    <source>
        <dbReference type="Google" id="ProtNLM"/>
    </source>
</evidence>
<dbReference type="HOGENOM" id="CLU_014664_1_0_1"/>
<dbReference type="Gene3D" id="1.25.40.10">
    <property type="entry name" value="Tetratricopeptide repeat domain"/>
    <property type="match status" value="1"/>
</dbReference>
<sequence length="605" mass="66601">MEAAERVFELMQRSRHLIAEQQFNTVLAVYASEGDIARADAFVTKFLQAPTPRQRDLHIKCHLKNTPALSFPTSALELLHDYEGRAMLPPQKAYSRCITRLLSARSATAHAHAWDLFAHMRYAAHPQPDAFLYTAMIRACASSALQRGGEPERALDLLAEMTGAGLALTRGAYTGAILACARSGRREYVQEGFRLAKEMLDSHRDARGRSAFAPTRWLFCALLEGAKRIGDLARTRWILAEMVRESVTGVDGEATVDPERAIEEAAMMHVFHAYAAYKPPFKRGMAIVKEAAAPAAETAPQDSARDADDQPGEVVTPDGDAAFARLPPQSHAEVLYEARALFARILADVAPATAGPSVLFSTPPATRSGLFTHVQLTPRLLNAYLSVHYAHAPLEDARALFGALHGELGVSRGARAHVEALERCARAEKGERGLALRFAEEAWADWQPVEARWRANKREAEEVDGTDARLVERAYVALIRIHSLTTNLDRALATVRTFVAHYPPPAVRDAPQTAAIGALRTTRTKLVGPHPLVRMFGRTEVPDDTVPPCLSFGELEALHHRLKFHGRHGDVGYVKWVCKAYEGALRRRREAVLGTKPEAKSIVKA</sequence>
<dbReference type="OrthoDB" id="5588846at2759"/>
<dbReference type="PANTHER" id="PTHR47938">
    <property type="entry name" value="RESPIRATORY COMPLEX I CHAPERONE (CIA84), PUTATIVE (AFU_ORTHOLOGUE AFUA_2G06020)-RELATED"/>
    <property type="match status" value="1"/>
</dbReference>
<proteinExistence type="predicted"/>
<keyword evidence="3" id="KW-1185">Reference proteome</keyword>